<evidence type="ECO:0000313" key="1">
    <source>
        <dbReference type="EMBL" id="BBW98923.1"/>
    </source>
</evidence>
<dbReference type="Proteomes" id="UP000501421">
    <property type="component" value="Plasmid pGspE55-1"/>
</dbReference>
<proteinExistence type="predicted"/>
<dbReference type="RefSeq" id="WP_244319455.1">
    <property type="nucleotide sequence ID" value="NZ_AP022558.1"/>
</dbReference>
<dbReference type="EMBL" id="AP022558">
    <property type="protein sequence ID" value="BBW98923.1"/>
    <property type="molecule type" value="Genomic_DNA"/>
</dbReference>
<sequence>MGEKLTRKTKNLIKEAIETTGSTDRYALCQYIAEKLECIHTGGSLEYQLRRMGLETTKKILWSIDVFLKKYEKTGQKAS</sequence>
<keyword evidence="2" id="KW-1185">Reference proteome</keyword>
<geneLocation type="plasmid" evidence="1 2">
    <name>pGspE55-1</name>
</geneLocation>
<dbReference type="AlphaFoldDB" id="A0A679FRZ7"/>
<evidence type="ECO:0000313" key="2">
    <source>
        <dbReference type="Proteomes" id="UP000501421"/>
    </source>
</evidence>
<organism evidence="1 2">
    <name type="scientific">Geobacillus subterraneus</name>
    <dbReference type="NCBI Taxonomy" id="129338"/>
    <lineage>
        <taxon>Bacteria</taxon>
        <taxon>Bacillati</taxon>
        <taxon>Bacillota</taxon>
        <taxon>Bacilli</taxon>
        <taxon>Bacillales</taxon>
        <taxon>Anoxybacillaceae</taxon>
        <taxon>Geobacillus</taxon>
    </lineage>
</organism>
<protein>
    <submittedName>
        <fullName evidence="1">Uncharacterized protein</fullName>
    </submittedName>
</protein>
<keyword evidence="1" id="KW-0614">Plasmid</keyword>
<gene>
    <name evidence="1" type="ORF">GsuE55_37560</name>
</gene>
<reference evidence="2" key="1">
    <citation type="journal article" date="2020" name="Microbiol. Resour. Announc.">
        <title>Complete Genome Sequence of Geobacillus sp. Strain E55-1, Isolated from Mine Geyser in Japan.</title>
        <authorList>
            <person name="Miyazaki K."/>
            <person name="Hase E."/>
            <person name="Tokito N."/>
        </authorList>
    </citation>
    <scope>NUCLEOTIDE SEQUENCE [LARGE SCALE GENOMIC DNA]</scope>
    <source>
        <strain evidence="2">E55-1</strain>
        <plasmid evidence="2">pGspE55-1</plasmid>
    </source>
</reference>
<name>A0A679FRZ7_9BACL</name>
<accession>A0A679FRZ7</accession>